<dbReference type="InterPro" id="IPR005021">
    <property type="entry name" value="Terminase_largesu-like"/>
</dbReference>
<dbReference type="Gene3D" id="3.40.50.300">
    <property type="entry name" value="P-loop containing nucleotide triphosphate hydrolases"/>
    <property type="match status" value="1"/>
</dbReference>
<dbReference type="PANTHER" id="PTHR41287:SF1">
    <property type="entry name" value="PROTEIN YMFN"/>
    <property type="match status" value="1"/>
</dbReference>
<proteinExistence type="predicted"/>
<dbReference type="PANTHER" id="PTHR41287">
    <property type="match status" value="1"/>
</dbReference>
<gene>
    <name evidence="1" type="ORF">UFOVP540_18</name>
</gene>
<organism evidence="1">
    <name type="scientific">uncultured Caudovirales phage</name>
    <dbReference type="NCBI Taxonomy" id="2100421"/>
    <lineage>
        <taxon>Viruses</taxon>
        <taxon>Duplodnaviria</taxon>
        <taxon>Heunggongvirae</taxon>
        <taxon>Uroviricota</taxon>
        <taxon>Caudoviricetes</taxon>
        <taxon>Peduoviridae</taxon>
        <taxon>Maltschvirus</taxon>
        <taxon>Maltschvirus maltsch</taxon>
    </lineage>
</organism>
<dbReference type="Pfam" id="PF03237">
    <property type="entry name" value="Terminase_6N"/>
    <property type="match status" value="1"/>
</dbReference>
<accession>A0A6J5MU88</accession>
<protein>
    <submittedName>
        <fullName evidence="1">Terminase large subunit, Lambdalikevirus-type</fullName>
    </submittedName>
</protein>
<reference evidence="1" key="1">
    <citation type="submission" date="2020-04" db="EMBL/GenBank/DDBJ databases">
        <authorList>
            <person name="Chiriac C."/>
            <person name="Salcher M."/>
            <person name="Ghai R."/>
            <person name="Kavagutti S V."/>
        </authorList>
    </citation>
    <scope>NUCLEOTIDE SEQUENCE</scope>
</reference>
<dbReference type="InterPro" id="IPR027417">
    <property type="entry name" value="P-loop_NTPase"/>
</dbReference>
<evidence type="ECO:0000313" key="1">
    <source>
        <dbReference type="EMBL" id="CAB4149377.1"/>
    </source>
</evidence>
<sequence length="480" mass="53130">MTVKTKPKKKLVGNLKPRLHSPFLKGETRGNEIAELAEKIGQPLLAWQKLILDDMCRVDKDGLFIRKSNLLLIARQSGKSHLARMRCLAGLFCFGEKDILIMSSNRSMAMKSFNIMADIIERNDFLRVQLKDGDIKKGIRRTNGDERIILASGAQLEVRAATSDGARGMSCDYLWIDELREVSEAAMDAAKSVTLARLNSQRLFTSNAGDAFSKVLNDLHDSCKHYPPKSLGYYEYSAPEFCDIWDRKAWAMANPSLGYLISEQAIEETIATSTQDAARTETLCQWITSLSCPFSTEVLENSSDSTLEMSVGAYTVFGFDISPSRKNGSIVAGQLLPDGRIGIGILETFSSQVAIDELKMAAAIKGWCDIYRPRLVCFDRYATQTIADRLAQSGVVVEDVSGQQFYKACGDLLEGMTNLRVVHNGQKELIEQFTNTAAKTNDSSWRLIRRKSAGDISAPIGLAMVVSKLMLPTPKPQIVV</sequence>
<dbReference type="EMBL" id="LR796515">
    <property type="protein sequence ID" value="CAB4149377.1"/>
    <property type="molecule type" value="Genomic_DNA"/>
</dbReference>
<name>A0A6J5MU88_9CAUD</name>